<dbReference type="EMBL" id="NCKW01009674">
    <property type="protein sequence ID" value="POM66270.1"/>
    <property type="molecule type" value="Genomic_DNA"/>
</dbReference>
<feature type="compositionally biased region" description="Acidic residues" evidence="1">
    <location>
        <begin position="115"/>
        <end position="134"/>
    </location>
</feature>
<proteinExistence type="predicted"/>
<dbReference type="Proteomes" id="UP000237271">
    <property type="component" value="Unassembled WGS sequence"/>
</dbReference>
<name>A0A2P4XL26_9STRA</name>
<gene>
    <name evidence="2" type="ORF">PHPALM_17897</name>
</gene>
<feature type="compositionally biased region" description="Polar residues" evidence="1">
    <location>
        <begin position="99"/>
        <end position="114"/>
    </location>
</feature>
<accession>A0A2P4XL26</accession>
<feature type="compositionally biased region" description="Basic and acidic residues" evidence="1">
    <location>
        <begin position="41"/>
        <end position="59"/>
    </location>
</feature>
<protein>
    <submittedName>
        <fullName evidence="2">Uncharacterized protein</fullName>
    </submittedName>
</protein>
<dbReference type="AlphaFoldDB" id="A0A2P4XL26"/>
<organism evidence="2 3">
    <name type="scientific">Phytophthora palmivora</name>
    <dbReference type="NCBI Taxonomy" id="4796"/>
    <lineage>
        <taxon>Eukaryota</taxon>
        <taxon>Sar</taxon>
        <taxon>Stramenopiles</taxon>
        <taxon>Oomycota</taxon>
        <taxon>Peronosporomycetes</taxon>
        <taxon>Peronosporales</taxon>
        <taxon>Peronosporaceae</taxon>
        <taxon>Phytophthora</taxon>
    </lineage>
</organism>
<evidence type="ECO:0000256" key="1">
    <source>
        <dbReference type="SAM" id="MobiDB-lite"/>
    </source>
</evidence>
<evidence type="ECO:0000313" key="2">
    <source>
        <dbReference type="EMBL" id="POM66270.1"/>
    </source>
</evidence>
<comment type="caution">
    <text evidence="2">The sequence shown here is derived from an EMBL/GenBank/DDBJ whole genome shotgun (WGS) entry which is preliminary data.</text>
</comment>
<dbReference type="OrthoDB" id="163498at2759"/>
<sequence length="463" mass="51232">MDPLREIEFSSPDDGMVKLRPCFINHKIARYNRVTPPSIQRRQEEEKARQAAEKAHKQQESSTPDVPTSSETDPAGIPSEDKTSGFTSSLRKVIRQETDASSTNTDGNDPSSSDMVDDDIPPAIDDDGSDDDSAISDTTLTTFLNEEVDAPTSPPTAPLWAKAATNRRALLGKIGTASVEVSAISYESSSDQGTAHAVDLVKANYWSPLWWDDLDPDSQQWHFDVEIYQDETQEVCIESSPLHKINTSYVSMITPVTMVYDVEKMTRLELAAYISNFVDEFVDNPALEQLATIEANPGIMLTAIESKRRLDNLAVNRALCRLVANARPGNGQAQNSCFNLLQAKGDRYAILERMMKHSDHKRQTDFSSLLTLSAWDGVLHVMAPTVYHDPAKLLVLTGDNPQYLTGLTIPLLADHTLWQVALSTLGKEILGYNQVPNFLKSLISEVQALKPSNTGELAPRLRF</sequence>
<feature type="compositionally biased region" description="Polar residues" evidence="1">
    <location>
        <begin position="61"/>
        <end position="72"/>
    </location>
</feature>
<evidence type="ECO:0000313" key="3">
    <source>
        <dbReference type="Proteomes" id="UP000237271"/>
    </source>
</evidence>
<feature type="region of interest" description="Disordered" evidence="1">
    <location>
        <begin position="27"/>
        <end position="136"/>
    </location>
</feature>
<reference evidence="2 3" key="1">
    <citation type="journal article" date="2017" name="Genome Biol. Evol.">
        <title>Phytophthora megakarya and P. palmivora, closely related causal agents of cacao black pod rot, underwent increases in genome sizes and gene numbers by different mechanisms.</title>
        <authorList>
            <person name="Ali S.S."/>
            <person name="Shao J."/>
            <person name="Lary D.J."/>
            <person name="Kronmiller B."/>
            <person name="Shen D."/>
            <person name="Strem M.D."/>
            <person name="Amoako-Attah I."/>
            <person name="Akrofi A.Y."/>
            <person name="Begoude B.A."/>
            <person name="Ten Hoopen G.M."/>
            <person name="Coulibaly K."/>
            <person name="Kebe B.I."/>
            <person name="Melnick R.L."/>
            <person name="Guiltinan M.J."/>
            <person name="Tyler B.M."/>
            <person name="Meinhardt L.W."/>
            <person name="Bailey B.A."/>
        </authorList>
    </citation>
    <scope>NUCLEOTIDE SEQUENCE [LARGE SCALE GENOMIC DNA]</scope>
    <source>
        <strain evidence="3">sbr112.9</strain>
    </source>
</reference>
<keyword evidence="3" id="KW-1185">Reference proteome</keyword>